<evidence type="ECO:0000256" key="4">
    <source>
        <dbReference type="SAM" id="MobiDB-lite"/>
    </source>
</evidence>
<comment type="similarity">
    <text evidence="1">Belongs to the universal ribosomal protein uL5 family.</text>
</comment>
<feature type="domain" description="Large ribosomal subunit protein uL5 C-terminal" evidence="6">
    <location>
        <begin position="250"/>
        <end position="372"/>
    </location>
</feature>
<dbReference type="InterPro" id="IPR031309">
    <property type="entry name" value="Ribosomal_uL5_C"/>
</dbReference>
<dbReference type="GO" id="GO:0003735">
    <property type="term" value="F:structural constituent of ribosome"/>
    <property type="evidence" value="ECO:0007669"/>
    <property type="project" value="InterPro"/>
</dbReference>
<keyword evidence="8" id="KW-1185">Reference proteome</keyword>
<name>A0A8A3PQP2_9HELO</name>
<feature type="domain" description="Large ribosomal subunit protein uL5 N-terminal" evidence="5">
    <location>
        <begin position="193"/>
        <end position="246"/>
    </location>
</feature>
<keyword evidence="2" id="KW-0689">Ribosomal protein</keyword>
<reference evidence="7" key="1">
    <citation type="submission" date="2020-10" db="EMBL/GenBank/DDBJ databases">
        <title>Genome Sequence of Monilinia vaccinii-corymbosi Sheds Light on Mummy Berry Disease Infection of Blueberry and Mating Type.</title>
        <authorList>
            <person name="Yow A.G."/>
            <person name="Zhang Y."/>
            <person name="Bansal K."/>
            <person name="Eacker S.M."/>
            <person name="Sullivan S."/>
            <person name="Liachko I."/>
            <person name="Cubeta M.A."/>
            <person name="Rollins J.A."/>
            <person name="Ashrafi H."/>
        </authorList>
    </citation>
    <scope>NUCLEOTIDE SEQUENCE</scope>
    <source>
        <strain evidence="7">RL-1</strain>
    </source>
</reference>
<dbReference type="SUPFAM" id="SSF55282">
    <property type="entry name" value="RL5-like"/>
    <property type="match status" value="1"/>
</dbReference>
<feature type="region of interest" description="Disordered" evidence="4">
    <location>
        <begin position="93"/>
        <end position="120"/>
    </location>
</feature>
<dbReference type="InterPro" id="IPR031310">
    <property type="entry name" value="Ribosomal_uL5_N"/>
</dbReference>
<evidence type="ECO:0000313" key="7">
    <source>
        <dbReference type="EMBL" id="QSZ37857.1"/>
    </source>
</evidence>
<dbReference type="GO" id="GO:0005840">
    <property type="term" value="C:ribosome"/>
    <property type="evidence" value="ECO:0007669"/>
    <property type="project" value="UniProtKB-KW"/>
</dbReference>
<evidence type="ECO:0000256" key="2">
    <source>
        <dbReference type="ARBA" id="ARBA00022980"/>
    </source>
</evidence>
<evidence type="ECO:0008006" key="9">
    <source>
        <dbReference type="Google" id="ProtNLM"/>
    </source>
</evidence>
<dbReference type="PANTHER" id="PTHR11994">
    <property type="entry name" value="60S RIBOSOMAL PROTEIN L11-RELATED"/>
    <property type="match status" value="1"/>
</dbReference>
<dbReference type="Proteomes" id="UP000672032">
    <property type="component" value="Chromosome 9"/>
</dbReference>
<accession>A0A8A3PQP2</accession>
<keyword evidence="3" id="KW-0687">Ribonucleoprotein</keyword>
<protein>
    <recommendedName>
        <fullName evidence="9">Ribosomal protein L5 C-terminal domain-containing protein</fullName>
    </recommendedName>
</protein>
<evidence type="ECO:0000313" key="8">
    <source>
        <dbReference type="Proteomes" id="UP000672032"/>
    </source>
</evidence>
<evidence type="ECO:0000256" key="3">
    <source>
        <dbReference type="ARBA" id="ARBA00023274"/>
    </source>
</evidence>
<organism evidence="7 8">
    <name type="scientific">Monilinia vaccinii-corymbosi</name>
    <dbReference type="NCBI Taxonomy" id="61207"/>
    <lineage>
        <taxon>Eukaryota</taxon>
        <taxon>Fungi</taxon>
        <taxon>Dikarya</taxon>
        <taxon>Ascomycota</taxon>
        <taxon>Pezizomycotina</taxon>
        <taxon>Leotiomycetes</taxon>
        <taxon>Helotiales</taxon>
        <taxon>Sclerotiniaceae</taxon>
        <taxon>Monilinia</taxon>
    </lineage>
</organism>
<evidence type="ECO:0000259" key="6">
    <source>
        <dbReference type="Pfam" id="PF00673"/>
    </source>
</evidence>
<gene>
    <name evidence="7" type="ORF">DSL72_008957</name>
</gene>
<evidence type="ECO:0000256" key="1">
    <source>
        <dbReference type="ARBA" id="ARBA00008553"/>
    </source>
</evidence>
<dbReference type="OrthoDB" id="539541at2759"/>
<dbReference type="InterPro" id="IPR002132">
    <property type="entry name" value="Ribosomal_uL5"/>
</dbReference>
<dbReference type="InterPro" id="IPR022803">
    <property type="entry name" value="Ribosomal_uL5_dom_sf"/>
</dbReference>
<dbReference type="EMBL" id="CP063413">
    <property type="protein sequence ID" value="QSZ37857.1"/>
    <property type="molecule type" value="Genomic_DNA"/>
</dbReference>
<sequence>MALREIPSTLCRLARREIRTTPTSIGRTCRRYVSGEAVAAEEIVEDFQDLESQSSFTSTDVPDEVIASFDPLKNAQGRKRELPASRYQYRSPRYYRGPFHPHQPPPRSDPSSREFVPGPFCPNRLEQTYKSTISHDIMTMAYVHTPPGTVKIPKADRLRTWDDSSPYHKGRPKRGPRGGDVLRLIEQDITWRNIPKIREVTVHSMVKGALGDSAYLHVAGILLQAITGVRAEVHKAIHNVGQFGIRRGMPVSLTCTMRNNDALEFLDKCINVVFPKIKDWEGVKGSTGDSSGNLSFGFNREGTILFPEVQVNYDVRTLVHVLHDLLFLVSNPDIVPQMYPPRLIPGFHVTVKTTATSDRHARLLLSAMGVPFYGKMVD</sequence>
<proteinExistence type="inferred from homology"/>
<dbReference type="GO" id="GO:1990904">
    <property type="term" value="C:ribonucleoprotein complex"/>
    <property type="evidence" value="ECO:0007669"/>
    <property type="project" value="UniProtKB-KW"/>
</dbReference>
<evidence type="ECO:0000259" key="5">
    <source>
        <dbReference type="Pfam" id="PF00281"/>
    </source>
</evidence>
<dbReference type="GO" id="GO:0006412">
    <property type="term" value="P:translation"/>
    <property type="evidence" value="ECO:0007669"/>
    <property type="project" value="InterPro"/>
</dbReference>
<dbReference type="Pfam" id="PF00281">
    <property type="entry name" value="Ribosomal_L5"/>
    <property type="match status" value="1"/>
</dbReference>
<dbReference type="AlphaFoldDB" id="A0A8A3PQP2"/>
<dbReference type="Gene3D" id="3.30.1440.10">
    <property type="match status" value="1"/>
</dbReference>
<dbReference type="Pfam" id="PF00673">
    <property type="entry name" value="Ribosomal_L5_C"/>
    <property type="match status" value="1"/>
</dbReference>